<evidence type="ECO:0000313" key="2">
    <source>
        <dbReference type="EMBL" id="MEE2030644.1"/>
    </source>
</evidence>
<name>A0ABU7JME5_9NOCA</name>
<protein>
    <submittedName>
        <fullName evidence="2">EthD family reductase</fullName>
    </submittedName>
</protein>
<feature type="domain" description="EthD" evidence="1">
    <location>
        <begin position="13"/>
        <end position="89"/>
    </location>
</feature>
<evidence type="ECO:0000313" key="3">
    <source>
        <dbReference type="Proteomes" id="UP001331936"/>
    </source>
</evidence>
<evidence type="ECO:0000259" key="1">
    <source>
        <dbReference type="Pfam" id="PF07110"/>
    </source>
</evidence>
<organism evidence="2 3">
    <name type="scientific">Rhodococcus chondri</name>
    <dbReference type="NCBI Taxonomy" id="3065941"/>
    <lineage>
        <taxon>Bacteria</taxon>
        <taxon>Bacillati</taxon>
        <taxon>Actinomycetota</taxon>
        <taxon>Actinomycetes</taxon>
        <taxon>Mycobacteriales</taxon>
        <taxon>Nocardiaceae</taxon>
        <taxon>Rhodococcus</taxon>
    </lineage>
</organism>
<dbReference type="RefSeq" id="WP_330150070.1">
    <property type="nucleotide sequence ID" value="NZ_JAUZMZ010000002.1"/>
</dbReference>
<reference evidence="2 3" key="1">
    <citation type="submission" date="2023-08" db="EMBL/GenBank/DDBJ databases">
        <authorList>
            <person name="Girao M."/>
            <person name="Carvalho M.F."/>
        </authorList>
    </citation>
    <scope>NUCLEOTIDE SEQUENCE [LARGE SCALE GENOMIC DNA]</scope>
    <source>
        <strain evidence="2 3">CC-R104</strain>
    </source>
</reference>
<dbReference type="InterPro" id="IPR011008">
    <property type="entry name" value="Dimeric_a/b-barrel"/>
</dbReference>
<gene>
    <name evidence="2" type="ORF">Q8814_00695</name>
</gene>
<dbReference type="SUPFAM" id="SSF54909">
    <property type="entry name" value="Dimeric alpha+beta barrel"/>
    <property type="match status" value="1"/>
</dbReference>
<dbReference type="PANTHER" id="PTHR40260:SF2">
    <property type="entry name" value="BLR8190 PROTEIN"/>
    <property type="match status" value="1"/>
</dbReference>
<proteinExistence type="predicted"/>
<comment type="caution">
    <text evidence="2">The sequence shown here is derived from an EMBL/GenBank/DDBJ whole genome shotgun (WGS) entry which is preliminary data.</text>
</comment>
<keyword evidence="3" id="KW-1185">Reference proteome</keyword>
<dbReference type="NCBIfam" id="TIGR02118">
    <property type="entry name" value="EthD family reductase"/>
    <property type="match status" value="1"/>
</dbReference>
<dbReference type="Gene3D" id="3.30.70.100">
    <property type="match status" value="1"/>
</dbReference>
<dbReference type="EMBL" id="JAUZMZ010000002">
    <property type="protein sequence ID" value="MEE2030644.1"/>
    <property type="molecule type" value="Genomic_DNA"/>
</dbReference>
<dbReference type="Proteomes" id="UP001331936">
    <property type="component" value="Unassembled WGS sequence"/>
</dbReference>
<sequence length="104" mass="11522">MTHQIVVCYGTPADSAAFDEYYRTVHIPLAAEVPGLSGFTWGKCASLDSAEPPYYAVAHLRFDTEQHLRRALASDEMRAAGRDVRNFATGGVTMYTEHPETVTR</sequence>
<dbReference type="InterPro" id="IPR009799">
    <property type="entry name" value="EthD_dom"/>
</dbReference>
<accession>A0ABU7JME5</accession>
<dbReference type="Pfam" id="PF07110">
    <property type="entry name" value="EthD"/>
    <property type="match status" value="1"/>
</dbReference>
<dbReference type="PANTHER" id="PTHR40260">
    <property type="entry name" value="BLR8190 PROTEIN"/>
    <property type="match status" value="1"/>
</dbReference>